<dbReference type="PANTHER" id="PTHR32071">
    <property type="entry name" value="TRANSCRIPTIONAL REGULATORY PROTEIN"/>
    <property type="match status" value="1"/>
</dbReference>
<evidence type="ECO:0000256" key="4">
    <source>
        <dbReference type="ARBA" id="ARBA00023125"/>
    </source>
</evidence>
<dbReference type="GO" id="GO:0000160">
    <property type="term" value="P:phosphorelay signal transduction system"/>
    <property type="evidence" value="ECO:0007669"/>
    <property type="project" value="InterPro"/>
</dbReference>
<evidence type="ECO:0000256" key="5">
    <source>
        <dbReference type="ARBA" id="ARBA00023163"/>
    </source>
</evidence>
<keyword evidence="1" id="KW-0547">Nucleotide-binding</keyword>
<proteinExistence type="predicted"/>
<dbReference type="InterPro" id="IPR025943">
    <property type="entry name" value="Sigma_54_int_dom_ATP-bd_2"/>
</dbReference>
<keyword evidence="4" id="KW-0238">DNA-binding</keyword>
<evidence type="ECO:0000313" key="9">
    <source>
        <dbReference type="EMBL" id="TQV75975.1"/>
    </source>
</evidence>
<comment type="caution">
    <text evidence="9">The sequence shown here is derived from an EMBL/GenBank/DDBJ whole genome shotgun (WGS) entry which is preliminary data.</text>
</comment>
<evidence type="ECO:0000259" key="8">
    <source>
        <dbReference type="PROSITE" id="PS50110"/>
    </source>
</evidence>
<dbReference type="InterPro" id="IPR009057">
    <property type="entry name" value="Homeodomain-like_sf"/>
</dbReference>
<evidence type="ECO:0000256" key="6">
    <source>
        <dbReference type="PROSITE-ProRule" id="PRU00169"/>
    </source>
</evidence>
<organism evidence="9 10">
    <name type="scientific">Exilibacterium tricleocarpae</name>
    <dbReference type="NCBI Taxonomy" id="2591008"/>
    <lineage>
        <taxon>Bacteria</taxon>
        <taxon>Pseudomonadati</taxon>
        <taxon>Pseudomonadota</taxon>
        <taxon>Gammaproteobacteria</taxon>
        <taxon>Cellvibrionales</taxon>
        <taxon>Cellvibrionaceae</taxon>
        <taxon>Exilibacterium</taxon>
    </lineage>
</organism>
<dbReference type="FunFam" id="3.40.50.300:FF:000006">
    <property type="entry name" value="DNA-binding transcriptional regulator NtrC"/>
    <property type="match status" value="1"/>
</dbReference>
<dbReference type="SMART" id="SM00382">
    <property type="entry name" value="AAA"/>
    <property type="match status" value="1"/>
</dbReference>
<dbReference type="GO" id="GO:0043565">
    <property type="term" value="F:sequence-specific DNA binding"/>
    <property type="evidence" value="ECO:0007669"/>
    <property type="project" value="InterPro"/>
</dbReference>
<dbReference type="GO" id="GO:0006355">
    <property type="term" value="P:regulation of DNA-templated transcription"/>
    <property type="evidence" value="ECO:0007669"/>
    <property type="project" value="InterPro"/>
</dbReference>
<keyword evidence="6" id="KW-0597">Phosphoprotein</keyword>
<evidence type="ECO:0000256" key="1">
    <source>
        <dbReference type="ARBA" id="ARBA00022741"/>
    </source>
</evidence>
<dbReference type="OrthoDB" id="9804019at2"/>
<dbReference type="InterPro" id="IPR001789">
    <property type="entry name" value="Sig_transdc_resp-reg_receiver"/>
</dbReference>
<feature type="domain" description="Response regulatory" evidence="8">
    <location>
        <begin position="6"/>
        <end position="120"/>
    </location>
</feature>
<feature type="modified residue" description="4-aspartylphosphate" evidence="6">
    <location>
        <position position="54"/>
    </location>
</feature>
<dbReference type="SMART" id="SM00448">
    <property type="entry name" value="REC"/>
    <property type="match status" value="1"/>
</dbReference>
<gene>
    <name evidence="9" type="ORF">FKG94_15295</name>
</gene>
<dbReference type="InterPro" id="IPR058031">
    <property type="entry name" value="AAA_lid_NorR"/>
</dbReference>
<dbReference type="GO" id="GO:0005524">
    <property type="term" value="F:ATP binding"/>
    <property type="evidence" value="ECO:0007669"/>
    <property type="project" value="UniProtKB-KW"/>
</dbReference>
<dbReference type="InterPro" id="IPR002197">
    <property type="entry name" value="HTH_Fis"/>
</dbReference>
<name>A0A545TFK1_9GAMM</name>
<dbReference type="InterPro" id="IPR025944">
    <property type="entry name" value="Sigma_54_int_dom_CS"/>
</dbReference>
<dbReference type="PROSITE" id="PS00676">
    <property type="entry name" value="SIGMA54_INTERACT_2"/>
    <property type="match status" value="1"/>
</dbReference>
<dbReference type="PROSITE" id="PS00688">
    <property type="entry name" value="SIGMA54_INTERACT_3"/>
    <property type="match status" value="1"/>
</dbReference>
<keyword evidence="3" id="KW-0805">Transcription regulation</keyword>
<keyword evidence="10" id="KW-1185">Reference proteome</keyword>
<dbReference type="InterPro" id="IPR002078">
    <property type="entry name" value="Sigma_54_int"/>
</dbReference>
<protein>
    <submittedName>
        <fullName evidence="9">Sigma-54-dependent Fis family transcriptional regulator</fullName>
    </submittedName>
</protein>
<evidence type="ECO:0000256" key="2">
    <source>
        <dbReference type="ARBA" id="ARBA00022840"/>
    </source>
</evidence>
<dbReference type="PROSITE" id="PS50110">
    <property type="entry name" value="RESPONSE_REGULATORY"/>
    <property type="match status" value="1"/>
</dbReference>
<keyword evidence="5" id="KW-0804">Transcription</keyword>
<feature type="domain" description="Sigma-54 factor interaction" evidence="7">
    <location>
        <begin position="165"/>
        <end position="394"/>
    </location>
</feature>
<dbReference type="CDD" id="cd00009">
    <property type="entry name" value="AAA"/>
    <property type="match status" value="1"/>
</dbReference>
<dbReference type="Pfam" id="PF00158">
    <property type="entry name" value="Sigma54_activat"/>
    <property type="match status" value="1"/>
</dbReference>
<dbReference type="Pfam" id="PF00072">
    <property type="entry name" value="Response_reg"/>
    <property type="match status" value="1"/>
</dbReference>
<dbReference type="RefSeq" id="WP_142905183.1">
    <property type="nucleotide sequence ID" value="NZ_ML660095.1"/>
</dbReference>
<sequence length="485" mass="55090">MLNLPTVLILDDEQRSVESLARILDEDFDVHCATSIDAAREILQREWVQIILCDQRMPEMSGVEFLAEVREQWPAVIRMIISGYTDSADIIDAINTAGIYHFISKPWQPADLVLKLQNAAQLFQLQRQNEQLGIELKLRPETLADELNEKRRLLQARFDWDQGIVRTSQSSMNRICETIQQVAPYDVSVLLTGESGTGKELCARALHYNSLRQGAPFVAENCGALPDELLESELFGHKRGAFTGAVDDRVGLFEKASGGSIFLDEIGEISPAFQVKLLRVLQEGEIRPLGTNQRRQIDVRVIAATNRDLEEDVKQGRFRQDLFYRLATFMIKLPPLRERSVDIATLAYSILDEVMEQLGKKVRGFTDEAITCMEAYRWPGNVRELQNEIKRMLVLGRDDYLGADLLDPRIVMAEPEPARSDLTLVTGVEGSLKERVETLETRILKETLIRHRWNKTRAAEELGLSRVGLRSKLERYELEKADAQG</sequence>
<dbReference type="SUPFAM" id="SSF46689">
    <property type="entry name" value="Homeodomain-like"/>
    <property type="match status" value="1"/>
</dbReference>
<dbReference type="SUPFAM" id="SSF52172">
    <property type="entry name" value="CheY-like"/>
    <property type="match status" value="1"/>
</dbReference>
<dbReference type="Pfam" id="PF25601">
    <property type="entry name" value="AAA_lid_14"/>
    <property type="match status" value="1"/>
</dbReference>
<dbReference type="PROSITE" id="PS50045">
    <property type="entry name" value="SIGMA54_INTERACT_4"/>
    <property type="match status" value="1"/>
</dbReference>
<accession>A0A545TFK1</accession>
<dbReference type="InterPro" id="IPR003593">
    <property type="entry name" value="AAA+_ATPase"/>
</dbReference>
<dbReference type="SUPFAM" id="SSF52540">
    <property type="entry name" value="P-loop containing nucleoside triphosphate hydrolases"/>
    <property type="match status" value="1"/>
</dbReference>
<evidence type="ECO:0000313" key="10">
    <source>
        <dbReference type="Proteomes" id="UP000319732"/>
    </source>
</evidence>
<dbReference type="EMBL" id="VHSG01000015">
    <property type="protein sequence ID" value="TQV75975.1"/>
    <property type="molecule type" value="Genomic_DNA"/>
</dbReference>
<dbReference type="PANTHER" id="PTHR32071:SF117">
    <property type="entry name" value="PTS-DEPENDENT DIHYDROXYACETONE KINASE OPERON REGULATORY PROTEIN-RELATED"/>
    <property type="match status" value="1"/>
</dbReference>
<evidence type="ECO:0000256" key="3">
    <source>
        <dbReference type="ARBA" id="ARBA00023015"/>
    </source>
</evidence>
<evidence type="ECO:0000259" key="7">
    <source>
        <dbReference type="PROSITE" id="PS50045"/>
    </source>
</evidence>
<reference evidence="9 10" key="1">
    <citation type="submission" date="2019-06" db="EMBL/GenBank/DDBJ databases">
        <title>Whole genome sequence for Cellvibrionaceae sp. R142.</title>
        <authorList>
            <person name="Wang G."/>
        </authorList>
    </citation>
    <scope>NUCLEOTIDE SEQUENCE [LARGE SCALE GENOMIC DNA]</scope>
    <source>
        <strain evidence="9 10">R142</strain>
    </source>
</reference>
<keyword evidence="2" id="KW-0067">ATP-binding</keyword>
<dbReference type="InterPro" id="IPR011006">
    <property type="entry name" value="CheY-like_superfamily"/>
</dbReference>
<dbReference type="Pfam" id="PF02954">
    <property type="entry name" value="HTH_8"/>
    <property type="match status" value="1"/>
</dbReference>
<dbReference type="Proteomes" id="UP000319732">
    <property type="component" value="Unassembled WGS sequence"/>
</dbReference>
<dbReference type="Gene3D" id="1.10.10.60">
    <property type="entry name" value="Homeodomain-like"/>
    <property type="match status" value="1"/>
</dbReference>
<dbReference type="Gene3D" id="1.10.8.60">
    <property type="match status" value="1"/>
</dbReference>
<dbReference type="AlphaFoldDB" id="A0A545TFK1"/>
<dbReference type="Gene3D" id="3.40.50.300">
    <property type="entry name" value="P-loop containing nucleotide triphosphate hydrolases"/>
    <property type="match status" value="1"/>
</dbReference>
<dbReference type="PRINTS" id="PR01590">
    <property type="entry name" value="HTHFIS"/>
</dbReference>
<dbReference type="Gene3D" id="3.40.50.2300">
    <property type="match status" value="1"/>
</dbReference>
<dbReference type="InterPro" id="IPR027417">
    <property type="entry name" value="P-loop_NTPase"/>
</dbReference>